<feature type="chain" id="PRO_5020186370" evidence="3">
    <location>
        <begin position="18"/>
        <end position="247"/>
    </location>
</feature>
<dbReference type="SUPFAM" id="SSF48452">
    <property type="entry name" value="TPR-like"/>
    <property type="match status" value="1"/>
</dbReference>
<dbReference type="RefSeq" id="WP_136404046.1">
    <property type="nucleotide sequence ID" value="NZ_SSNZ01000009.1"/>
</dbReference>
<keyword evidence="2" id="KW-1133">Transmembrane helix</keyword>
<evidence type="ECO:0000256" key="3">
    <source>
        <dbReference type="SAM" id="SignalP"/>
    </source>
</evidence>
<dbReference type="Pfam" id="PF13414">
    <property type="entry name" value="TPR_11"/>
    <property type="match status" value="1"/>
</dbReference>
<evidence type="ECO:0000256" key="1">
    <source>
        <dbReference type="PROSITE-ProRule" id="PRU00339"/>
    </source>
</evidence>
<keyword evidence="5" id="KW-1185">Reference proteome</keyword>
<feature type="transmembrane region" description="Helical" evidence="2">
    <location>
        <begin position="126"/>
        <end position="146"/>
    </location>
</feature>
<dbReference type="Proteomes" id="UP000307507">
    <property type="component" value="Unassembled WGS sequence"/>
</dbReference>
<feature type="signal peptide" evidence="3">
    <location>
        <begin position="1"/>
        <end position="17"/>
    </location>
</feature>
<protein>
    <submittedName>
        <fullName evidence="4">Tetratricopeptide repeat protein</fullName>
    </submittedName>
</protein>
<comment type="caution">
    <text evidence="4">The sequence shown here is derived from an EMBL/GenBank/DDBJ whole genome shotgun (WGS) entry which is preliminary data.</text>
</comment>
<dbReference type="PROSITE" id="PS50005">
    <property type="entry name" value="TPR"/>
    <property type="match status" value="1"/>
</dbReference>
<evidence type="ECO:0000256" key="2">
    <source>
        <dbReference type="SAM" id="Phobius"/>
    </source>
</evidence>
<feature type="repeat" description="TPR" evidence="1">
    <location>
        <begin position="51"/>
        <end position="84"/>
    </location>
</feature>
<keyword evidence="1" id="KW-0802">TPR repeat</keyword>
<dbReference type="Gene3D" id="2.30.30.40">
    <property type="entry name" value="SH3 Domains"/>
    <property type="match status" value="1"/>
</dbReference>
<dbReference type="Pfam" id="PF06347">
    <property type="entry name" value="SH3_4"/>
    <property type="match status" value="1"/>
</dbReference>
<dbReference type="InterPro" id="IPR010466">
    <property type="entry name" value="DUF1058"/>
</dbReference>
<keyword evidence="2" id="KW-0472">Membrane</keyword>
<evidence type="ECO:0000313" key="5">
    <source>
        <dbReference type="Proteomes" id="UP000307507"/>
    </source>
</evidence>
<reference evidence="4 5" key="1">
    <citation type="submission" date="2019-04" db="EMBL/GenBank/DDBJ databases">
        <title>Flavobacterium sp. nov. isolated from construction timber.</title>
        <authorList>
            <person name="Lin S.-Y."/>
            <person name="Chang C.-T."/>
            <person name="Young C.-C."/>
        </authorList>
    </citation>
    <scope>NUCLEOTIDE SEQUENCE [LARGE SCALE GENOMIC DNA]</scope>
    <source>
        <strain evidence="4 5">CC-CTC003</strain>
    </source>
</reference>
<accession>A0A4S3ZRA8</accession>
<proteinExistence type="predicted"/>
<feature type="transmembrane region" description="Helical" evidence="2">
    <location>
        <begin position="155"/>
        <end position="176"/>
    </location>
</feature>
<dbReference type="InterPro" id="IPR011990">
    <property type="entry name" value="TPR-like_helical_dom_sf"/>
</dbReference>
<dbReference type="SMART" id="SM00028">
    <property type="entry name" value="TPR"/>
    <property type="match status" value="2"/>
</dbReference>
<dbReference type="Gene3D" id="1.25.40.10">
    <property type="entry name" value="Tetratricopeptide repeat domain"/>
    <property type="match status" value="1"/>
</dbReference>
<name>A0A4S3ZRA8_9FLAO</name>
<dbReference type="AlphaFoldDB" id="A0A4S3ZRA8"/>
<dbReference type="OrthoDB" id="9776208at2"/>
<keyword evidence="2" id="KW-0812">Transmembrane</keyword>
<organism evidence="4 5">
    <name type="scientific">Flavobacterium supellecticarium</name>
    <dbReference type="NCBI Taxonomy" id="2565924"/>
    <lineage>
        <taxon>Bacteria</taxon>
        <taxon>Pseudomonadati</taxon>
        <taxon>Bacteroidota</taxon>
        <taxon>Flavobacteriia</taxon>
        <taxon>Flavobacteriales</taxon>
        <taxon>Flavobacteriaceae</taxon>
        <taxon>Flavobacterium</taxon>
    </lineage>
</organism>
<dbReference type="PROSITE" id="PS50293">
    <property type="entry name" value="TPR_REGION"/>
    <property type="match status" value="1"/>
</dbReference>
<gene>
    <name evidence="4" type="ORF">E6C50_14965</name>
</gene>
<dbReference type="EMBL" id="SSNZ01000009">
    <property type="protein sequence ID" value="THF48144.1"/>
    <property type="molecule type" value="Genomic_DNA"/>
</dbReference>
<dbReference type="InterPro" id="IPR019734">
    <property type="entry name" value="TPR_rpt"/>
</dbReference>
<evidence type="ECO:0000313" key="4">
    <source>
        <dbReference type="EMBL" id="THF48144.1"/>
    </source>
</evidence>
<sequence>MKKLLYIVLFVSQAFWAQTAFEKGNDFYKKEKYEAAAASYEQVVQSGKQSAELYFNLGNAYYKMHKVAPAIYNYEKALLLNPKDHAAQTNLHFAQKMTIDEIKVVPKVGFSKMINDLLDVFHYEEWAWIAVGSSAFFLLCFIGYYFASQTVVKRIFFFGMFVVLLTMLISVSAAIAEKDNYNSERPAIVFAEVVPVKSEPKATASDAFVLHEGAKVFVIESLDNWRKIQLTDDKEGWIEKEAIKELK</sequence>
<keyword evidence="3" id="KW-0732">Signal</keyword>